<keyword evidence="2" id="KW-1185">Reference proteome</keyword>
<organism evidence="1 2">
    <name type="scientific">Desulfovibrio fairfieldensis</name>
    <dbReference type="NCBI Taxonomy" id="44742"/>
    <lineage>
        <taxon>Bacteria</taxon>
        <taxon>Pseudomonadati</taxon>
        <taxon>Thermodesulfobacteriota</taxon>
        <taxon>Desulfovibrionia</taxon>
        <taxon>Desulfovibrionales</taxon>
        <taxon>Desulfovibrionaceae</taxon>
        <taxon>Desulfovibrio</taxon>
    </lineage>
</organism>
<dbReference type="InterPro" id="IPR018755">
    <property type="entry name" value="Phage_Mu_Gp48"/>
</dbReference>
<dbReference type="Proteomes" id="UP000069241">
    <property type="component" value="Chromosome"/>
</dbReference>
<dbReference type="AlphaFoldDB" id="A0A120KLZ6"/>
<sequence length="203" mass="22640">MMSDYLEQFFALQPPGRALPADPESVWGRLLDALAQEPARIDSRADDLTRESDPRQAIELLPDWERVCGLPGDCPISWDSSLQARRAAVVAQLTGMGGQTAAFYKNLAALLDLEIESTEYKPFISGISRCGDRLNGPYDVRFCWSVVVKGQRVTRFRCGQSVCGERLLDFARREDLECLIRLYAPAHVVVIIGYEEQSTGKIA</sequence>
<evidence type="ECO:0000313" key="1">
    <source>
        <dbReference type="EMBL" id="AMD89809.1"/>
    </source>
</evidence>
<reference evidence="2" key="1">
    <citation type="submission" date="2016-02" db="EMBL/GenBank/DDBJ databases">
        <authorList>
            <person name="Holder M.E."/>
            <person name="Ajami N.J."/>
            <person name="Petrosino J.F."/>
        </authorList>
    </citation>
    <scope>NUCLEOTIDE SEQUENCE [LARGE SCALE GENOMIC DNA]</scope>
    <source>
        <strain evidence="2">CCUG 45958</strain>
    </source>
</reference>
<accession>A0A120KLZ6</accession>
<evidence type="ECO:0008006" key="3">
    <source>
        <dbReference type="Google" id="ProtNLM"/>
    </source>
</evidence>
<dbReference type="STRING" id="44742.AXF13_06620"/>
<gene>
    <name evidence="1" type="ORF">AXF13_06620</name>
</gene>
<name>A0A120KLZ6_9BACT</name>
<evidence type="ECO:0000313" key="2">
    <source>
        <dbReference type="Proteomes" id="UP000069241"/>
    </source>
</evidence>
<protein>
    <recommendedName>
        <fullName evidence="3">Phage tail protein</fullName>
    </recommendedName>
</protein>
<dbReference type="KEGG" id="dfi:AXF13_06620"/>
<dbReference type="Pfam" id="PF10076">
    <property type="entry name" value="Phage_Mu_Gp48"/>
    <property type="match status" value="1"/>
</dbReference>
<dbReference type="EMBL" id="CP014229">
    <property type="protein sequence ID" value="AMD89809.1"/>
    <property type="molecule type" value="Genomic_DNA"/>
</dbReference>
<proteinExistence type="predicted"/>